<accession>A0A917A8X1</accession>
<keyword evidence="3" id="KW-1185">Reference proteome</keyword>
<dbReference type="Proteomes" id="UP000612855">
    <property type="component" value="Unassembled WGS sequence"/>
</dbReference>
<proteinExistence type="predicted"/>
<dbReference type="RefSeq" id="WP_229737549.1">
    <property type="nucleotide sequence ID" value="NZ_BMFJ01000001.1"/>
</dbReference>
<name>A0A917A8X1_9RHOB</name>
<evidence type="ECO:0000313" key="2">
    <source>
        <dbReference type="EMBL" id="GGE35647.1"/>
    </source>
</evidence>
<feature type="signal peptide" evidence="1">
    <location>
        <begin position="1"/>
        <end position="20"/>
    </location>
</feature>
<keyword evidence="1" id="KW-0732">Signal</keyword>
<sequence length="175" mass="18658">MNLQACLSVIALLIPLSTQAQTPVAHGGDVTVTMPGLVSEQATEDESAEIEIMFRRFETLSRVVERLPDGIRTVTLTTDPEVEAALVSHVAGMVGRVTTGEDPKIPIQSPTLDILFLRGSGIDSVVEPVAGGVAVTQTSADPEVVQALHRHADEVTDLVERGMVAVHERIGTHNH</sequence>
<dbReference type="AlphaFoldDB" id="A0A917A8X1"/>
<comment type="caution">
    <text evidence="2">The sequence shown here is derived from an EMBL/GenBank/DDBJ whole genome shotgun (WGS) entry which is preliminary data.</text>
</comment>
<feature type="chain" id="PRO_5037691098" evidence="1">
    <location>
        <begin position="21"/>
        <end position="175"/>
    </location>
</feature>
<protein>
    <submittedName>
        <fullName evidence="2">Uncharacterized protein</fullName>
    </submittedName>
</protein>
<gene>
    <name evidence="2" type="ORF">GCM10011360_24360</name>
</gene>
<evidence type="ECO:0000256" key="1">
    <source>
        <dbReference type="SAM" id="SignalP"/>
    </source>
</evidence>
<reference evidence="3" key="1">
    <citation type="journal article" date="2019" name="Int. J. Syst. Evol. Microbiol.">
        <title>The Global Catalogue of Microorganisms (GCM) 10K type strain sequencing project: providing services to taxonomists for standard genome sequencing and annotation.</title>
        <authorList>
            <consortium name="The Broad Institute Genomics Platform"/>
            <consortium name="The Broad Institute Genome Sequencing Center for Infectious Disease"/>
            <person name="Wu L."/>
            <person name="Ma J."/>
        </authorList>
    </citation>
    <scope>NUCLEOTIDE SEQUENCE [LARGE SCALE GENOMIC DNA]</scope>
    <source>
        <strain evidence="3">CGMCC 1.12664</strain>
    </source>
</reference>
<evidence type="ECO:0000313" key="3">
    <source>
        <dbReference type="Proteomes" id="UP000612855"/>
    </source>
</evidence>
<organism evidence="2 3">
    <name type="scientific">Primorskyibacter flagellatus</name>
    <dbReference type="NCBI Taxonomy" id="1387277"/>
    <lineage>
        <taxon>Bacteria</taxon>
        <taxon>Pseudomonadati</taxon>
        <taxon>Pseudomonadota</taxon>
        <taxon>Alphaproteobacteria</taxon>
        <taxon>Rhodobacterales</taxon>
        <taxon>Roseobacteraceae</taxon>
        <taxon>Primorskyibacter</taxon>
    </lineage>
</organism>
<dbReference type="EMBL" id="BMFJ01000001">
    <property type="protein sequence ID" value="GGE35647.1"/>
    <property type="molecule type" value="Genomic_DNA"/>
</dbReference>